<evidence type="ECO:0000256" key="2">
    <source>
        <dbReference type="ARBA" id="ARBA00023136"/>
    </source>
</evidence>
<dbReference type="Gene3D" id="2.40.170.20">
    <property type="entry name" value="TonB-dependent receptor, beta-barrel domain"/>
    <property type="match status" value="1"/>
</dbReference>
<evidence type="ECO:0008006" key="10">
    <source>
        <dbReference type="Google" id="ProtNLM"/>
    </source>
</evidence>
<organism evidence="8 9">
    <name type="scientific">Gammaproteobacteria bacterium LSUCC0057</name>
    <dbReference type="NCBI Taxonomy" id="2559237"/>
    <lineage>
        <taxon>Bacteria</taxon>
        <taxon>Pseudomonadati</taxon>
        <taxon>Pseudomonadota</taxon>
        <taxon>Gammaproteobacteria</taxon>
        <taxon>Cellvibrionales</taxon>
        <taxon>Porticoccaceae</taxon>
        <taxon>SAR92 clade</taxon>
    </lineage>
</organism>
<keyword evidence="2 4" id="KW-0472">Membrane</keyword>
<evidence type="ECO:0000256" key="1">
    <source>
        <dbReference type="ARBA" id="ARBA00004442"/>
    </source>
</evidence>
<dbReference type="PANTHER" id="PTHR40980:SF5">
    <property type="entry name" value="TONB-DEPENDENT RECEPTOR"/>
    <property type="match status" value="1"/>
</dbReference>
<name>A0A4Y8UGG8_9GAMM</name>
<comment type="similarity">
    <text evidence="4">Belongs to the TonB-dependent receptor family.</text>
</comment>
<dbReference type="InterPro" id="IPR012910">
    <property type="entry name" value="Plug_dom"/>
</dbReference>
<dbReference type="PANTHER" id="PTHR40980">
    <property type="entry name" value="PLUG DOMAIN-CONTAINING PROTEIN"/>
    <property type="match status" value="1"/>
</dbReference>
<protein>
    <recommendedName>
        <fullName evidence="10">TonB-dependent receptor</fullName>
    </recommendedName>
</protein>
<dbReference type="EMBL" id="SPIA01000004">
    <property type="protein sequence ID" value="TFH67221.1"/>
    <property type="molecule type" value="Genomic_DNA"/>
</dbReference>
<dbReference type="InterPro" id="IPR037066">
    <property type="entry name" value="Plug_dom_sf"/>
</dbReference>
<feature type="signal peptide" evidence="5">
    <location>
        <begin position="1"/>
        <end position="22"/>
    </location>
</feature>
<dbReference type="GO" id="GO:0009279">
    <property type="term" value="C:cell outer membrane"/>
    <property type="evidence" value="ECO:0007669"/>
    <property type="project" value="UniProtKB-SubCell"/>
</dbReference>
<evidence type="ECO:0000256" key="4">
    <source>
        <dbReference type="RuleBase" id="RU003357"/>
    </source>
</evidence>
<dbReference type="Proteomes" id="UP000298133">
    <property type="component" value="Unassembled WGS sequence"/>
</dbReference>
<keyword evidence="9" id="KW-1185">Reference proteome</keyword>
<accession>A0A4Y8UGG8</accession>
<evidence type="ECO:0000259" key="6">
    <source>
        <dbReference type="Pfam" id="PF00593"/>
    </source>
</evidence>
<gene>
    <name evidence="8" type="ORF">E3W66_09380</name>
</gene>
<dbReference type="Pfam" id="PF07715">
    <property type="entry name" value="Plug"/>
    <property type="match status" value="1"/>
</dbReference>
<dbReference type="OrthoDB" id="9768470at2"/>
<dbReference type="Gene3D" id="2.170.130.10">
    <property type="entry name" value="TonB-dependent receptor, plug domain"/>
    <property type="match status" value="1"/>
</dbReference>
<comment type="subcellular location">
    <subcellularLocation>
        <location evidence="1 4">Cell outer membrane</location>
    </subcellularLocation>
</comment>
<evidence type="ECO:0000313" key="9">
    <source>
        <dbReference type="Proteomes" id="UP000298133"/>
    </source>
</evidence>
<dbReference type="InterPro" id="IPR000531">
    <property type="entry name" value="Beta-barrel_TonB"/>
</dbReference>
<reference evidence="8 9" key="1">
    <citation type="submission" date="2019-03" db="EMBL/GenBank/DDBJ databases">
        <title>Draft genome of Gammaproteobacteria bacterium LSUCC0057, a member of the SAR92 clade.</title>
        <authorList>
            <person name="Lanclos V.C."/>
            <person name="Doiron C."/>
            <person name="Henson M.W."/>
            <person name="Thrash J.C."/>
        </authorList>
    </citation>
    <scope>NUCLEOTIDE SEQUENCE [LARGE SCALE GENOMIC DNA]</scope>
    <source>
        <strain evidence="8 9">LSUCC0057</strain>
    </source>
</reference>
<dbReference type="Pfam" id="PF00593">
    <property type="entry name" value="TonB_dep_Rec_b-barrel"/>
    <property type="match status" value="1"/>
</dbReference>
<evidence type="ECO:0000313" key="8">
    <source>
        <dbReference type="EMBL" id="TFH67221.1"/>
    </source>
</evidence>
<keyword evidence="3" id="KW-0998">Cell outer membrane</keyword>
<dbReference type="InterPro" id="IPR036942">
    <property type="entry name" value="Beta-barrel_TonB_sf"/>
</dbReference>
<evidence type="ECO:0000256" key="5">
    <source>
        <dbReference type="SAM" id="SignalP"/>
    </source>
</evidence>
<feature type="domain" description="TonB-dependent receptor plug" evidence="7">
    <location>
        <begin position="49"/>
        <end position="143"/>
    </location>
</feature>
<keyword evidence="5" id="KW-0732">Signal</keyword>
<comment type="caution">
    <text evidence="8">The sequence shown here is derived from an EMBL/GenBank/DDBJ whole genome shotgun (WGS) entry which is preliminary data.</text>
</comment>
<dbReference type="SUPFAM" id="SSF56935">
    <property type="entry name" value="Porins"/>
    <property type="match status" value="1"/>
</dbReference>
<feature type="chain" id="PRO_5021389880" description="TonB-dependent receptor" evidence="5">
    <location>
        <begin position="23"/>
        <end position="884"/>
    </location>
</feature>
<feature type="domain" description="TonB-dependent receptor-like beta-barrel" evidence="6">
    <location>
        <begin position="553"/>
        <end position="853"/>
    </location>
</feature>
<proteinExistence type="inferred from homology"/>
<sequence length="884" mass="96845">MRINKRALAVAVAALISPALWAQGDIIKMDEVVVVGKLKSAADDVQMEKMESEVVADIIDAAMIGRIGDSTVAAALRRVPGVTLIDDKYVFVRGLGERYATSLLNGAVIPSPDLTRNVIPLDIFPTSILKSVAVHKGYSADFPAAFSGGLVDIRTQGIPDEFTLTVELGSGYNSETKGDVLGYRGGSDDEWGEDDGTRALNSELRTALNTYRGSLNAVDILGTLRQAAGSSDDLAAAEAVNSQLAMHLNRDIDIREESRDEPISAELNVGNNFYFDNGMEVGFLLGGAYDSAWKSSEVRSANAGDAANQFTARQVSTYNVSTTMTAALGWRWYDDHSLTATSMVLRNTDDKSSISDYYGSSTLFADGRGNRDYTVRFEERELEVNQLNGSHRFGGVVKDSLGLKGYDWADDLTVEWFYSDSTVATDIPNEARFTYLTTVDASGALLTQTIQSASSAGDFRFTTLDDEVENYGWEVSLPIYWGTSEVELSGGYNYAKKARVYQQTQFSLGSTSLTGSAMPSQLFSDANLLDSDLGIQIDVVGSNGESYLAAVINTAVFGKVDWKLGDSWRFTVGARWEDYSQAGLPWDHLDYSGCQISCDAVELENSVFKDDDYYPALAVTYMRPGFWAEDFQLRFNWSETIVRPDLREITPSTYIDPITDAIVKGNADVVPATVTNFDLRGEWYFGNGDTLTASLFYKDIENPIEFFESAAFEDALAAEIINASSGEITGLELEWLKSLEFLGDSFVPFFVAGNLTVLDTELVATGSDADAPTNAVRNMTGASELAFNMQLGYDSNDGKHAAMLVYNVFDERLYLAGRNGSADSFEQPFHSLDMTYSFYPDENSTIKLKVKNLLDESIEIEQNGVTTFTKAPGMSVSLDYQWSF</sequence>
<evidence type="ECO:0000259" key="7">
    <source>
        <dbReference type="Pfam" id="PF07715"/>
    </source>
</evidence>
<evidence type="ECO:0000256" key="3">
    <source>
        <dbReference type="ARBA" id="ARBA00023237"/>
    </source>
</evidence>
<dbReference type="AlphaFoldDB" id="A0A4Y8UGG8"/>
<keyword evidence="4" id="KW-0798">TonB box</keyword>